<organism evidence="2 3">
    <name type="scientific">Sphingobacterium suaedae</name>
    <dbReference type="NCBI Taxonomy" id="1686402"/>
    <lineage>
        <taxon>Bacteria</taxon>
        <taxon>Pseudomonadati</taxon>
        <taxon>Bacteroidota</taxon>
        <taxon>Sphingobacteriia</taxon>
        <taxon>Sphingobacteriales</taxon>
        <taxon>Sphingobacteriaceae</taxon>
        <taxon>Sphingobacterium</taxon>
    </lineage>
</organism>
<sequence>MKKIVTSIAAALIMITSLNAFAAEKANPLKNVESAKIITTYLEATTLGSVDMNKFLFSEDFEYRNTANGDTFGKKEYTKFLKAHKGITFDCETAYEILDQSGQACVAKATMKFANFTRVDYITLDQTEDGWKVSKVVTSYPEK</sequence>
<dbReference type="Pfam" id="PF12893">
    <property type="entry name" value="Lumazine_bd_2"/>
    <property type="match status" value="1"/>
</dbReference>
<reference evidence="3" key="1">
    <citation type="journal article" date="2019" name="Int. J. Syst. Evol. Microbiol.">
        <title>The Global Catalogue of Microorganisms (GCM) 10K type strain sequencing project: providing services to taxonomists for standard genome sequencing and annotation.</title>
        <authorList>
            <consortium name="The Broad Institute Genomics Platform"/>
            <consortium name="The Broad Institute Genome Sequencing Center for Infectious Disease"/>
            <person name="Wu L."/>
            <person name="Ma J."/>
        </authorList>
    </citation>
    <scope>NUCLEOTIDE SEQUENCE [LARGE SCALE GENOMIC DNA]</scope>
    <source>
        <strain evidence="3">KCTC 42662</strain>
    </source>
</reference>
<evidence type="ECO:0000313" key="2">
    <source>
        <dbReference type="EMBL" id="MFD2549594.1"/>
    </source>
</evidence>
<dbReference type="SUPFAM" id="SSF54427">
    <property type="entry name" value="NTF2-like"/>
    <property type="match status" value="1"/>
</dbReference>
<dbReference type="Proteomes" id="UP001597545">
    <property type="component" value="Unassembled WGS sequence"/>
</dbReference>
<dbReference type="RefSeq" id="WP_380905914.1">
    <property type="nucleotide sequence ID" value="NZ_JBHUEG010000019.1"/>
</dbReference>
<protein>
    <submittedName>
        <fullName evidence="2">Nuclear transport factor 2 family protein</fullName>
    </submittedName>
</protein>
<name>A0ABW5KMN8_9SPHI</name>
<dbReference type="InterPro" id="IPR039437">
    <property type="entry name" value="FrzH/put_lumazine-bd"/>
</dbReference>
<dbReference type="Gene3D" id="3.10.450.50">
    <property type="match status" value="1"/>
</dbReference>
<evidence type="ECO:0000256" key="1">
    <source>
        <dbReference type="SAM" id="SignalP"/>
    </source>
</evidence>
<keyword evidence="1" id="KW-0732">Signal</keyword>
<dbReference type="InterPro" id="IPR032710">
    <property type="entry name" value="NTF2-like_dom_sf"/>
</dbReference>
<proteinExistence type="predicted"/>
<comment type="caution">
    <text evidence="2">The sequence shown here is derived from an EMBL/GenBank/DDBJ whole genome shotgun (WGS) entry which is preliminary data.</text>
</comment>
<accession>A0ABW5KMN8</accession>
<feature type="chain" id="PRO_5045694339" evidence="1">
    <location>
        <begin position="23"/>
        <end position="143"/>
    </location>
</feature>
<dbReference type="EMBL" id="JBHULR010000020">
    <property type="protein sequence ID" value="MFD2549594.1"/>
    <property type="molecule type" value="Genomic_DNA"/>
</dbReference>
<gene>
    <name evidence="2" type="ORF">ACFSR5_18265</name>
</gene>
<keyword evidence="3" id="KW-1185">Reference proteome</keyword>
<feature type="signal peptide" evidence="1">
    <location>
        <begin position="1"/>
        <end position="22"/>
    </location>
</feature>
<evidence type="ECO:0000313" key="3">
    <source>
        <dbReference type="Proteomes" id="UP001597545"/>
    </source>
</evidence>